<keyword evidence="1" id="KW-1133">Transmembrane helix</keyword>
<gene>
    <name evidence="3" type="ORF">AC579_5715</name>
</gene>
<keyword evidence="2" id="KW-0732">Signal</keyword>
<feature type="transmembrane region" description="Helical" evidence="1">
    <location>
        <begin position="336"/>
        <end position="359"/>
    </location>
</feature>
<name>A0A139IRN2_9PEZI</name>
<keyword evidence="1" id="KW-0472">Membrane</keyword>
<dbReference type="EMBL" id="LFZO01000020">
    <property type="protein sequence ID" value="KXT17457.1"/>
    <property type="molecule type" value="Genomic_DNA"/>
</dbReference>
<proteinExistence type="predicted"/>
<organism evidence="3 4">
    <name type="scientific">Pseudocercospora musae</name>
    <dbReference type="NCBI Taxonomy" id="113226"/>
    <lineage>
        <taxon>Eukaryota</taxon>
        <taxon>Fungi</taxon>
        <taxon>Dikarya</taxon>
        <taxon>Ascomycota</taxon>
        <taxon>Pezizomycotina</taxon>
        <taxon>Dothideomycetes</taxon>
        <taxon>Dothideomycetidae</taxon>
        <taxon>Mycosphaerellales</taxon>
        <taxon>Mycosphaerellaceae</taxon>
        <taxon>Pseudocercospora</taxon>
    </lineage>
</organism>
<feature type="transmembrane region" description="Helical" evidence="1">
    <location>
        <begin position="168"/>
        <end position="187"/>
    </location>
</feature>
<feature type="transmembrane region" description="Helical" evidence="1">
    <location>
        <begin position="306"/>
        <end position="324"/>
    </location>
</feature>
<keyword evidence="4" id="KW-1185">Reference proteome</keyword>
<sequence>MTILRIFSAITLLGVLITAHFALSKQSEWNGTVSLPEIVTFSNTTLPDTDIPIDLPRTGLNGLDNYFRFMTSFFWATLDSRNVRAHWQGNHLLGTLTSIWMLMLLEAHRKDRSGIFTFATYFLEIVGELVGIGSATPLWCIIHLLVTLAPTRANATKVLSTSGRDLKALGWALLFGHVAPTILMLRLEPDGEGIASQQIWTIARLFHPVFVYFFYKIFAISSGKDRSPAQPAVSRSIYTFSILASAFFHITSMAFLLAFHMFPGWLKQVVVIELDPKTVLVPAPFWSPEVVSKVPFATGVAIFLQWDYLCSSTAIVMWATSLYIESTSLSFGDSSTLATLGQAILVAVLAGPGAAAAFLMQERDVTLLEASSTTMSEKKVL</sequence>
<evidence type="ECO:0000256" key="2">
    <source>
        <dbReference type="SAM" id="SignalP"/>
    </source>
</evidence>
<evidence type="ECO:0000313" key="4">
    <source>
        <dbReference type="Proteomes" id="UP000073492"/>
    </source>
</evidence>
<feature type="chain" id="PRO_5007297649" description="Wax synthase domain-containing protein" evidence="2">
    <location>
        <begin position="25"/>
        <end position="381"/>
    </location>
</feature>
<dbReference type="STRING" id="113226.A0A139IRN2"/>
<dbReference type="OrthoDB" id="72269at2759"/>
<dbReference type="Proteomes" id="UP000073492">
    <property type="component" value="Unassembled WGS sequence"/>
</dbReference>
<feature type="transmembrane region" description="Helical" evidence="1">
    <location>
        <begin position="125"/>
        <end position="148"/>
    </location>
</feature>
<feature type="signal peptide" evidence="2">
    <location>
        <begin position="1"/>
        <end position="24"/>
    </location>
</feature>
<feature type="transmembrane region" description="Helical" evidence="1">
    <location>
        <begin position="238"/>
        <end position="259"/>
    </location>
</feature>
<keyword evidence="1" id="KW-0812">Transmembrane</keyword>
<feature type="transmembrane region" description="Helical" evidence="1">
    <location>
        <begin position="199"/>
        <end position="218"/>
    </location>
</feature>
<evidence type="ECO:0000313" key="3">
    <source>
        <dbReference type="EMBL" id="KXT17457.1"/>
    </source>
</evidence>
<evidence type="ECO:0000256" key="1">
    <source>
        <dbReference type="SAM" id="Phobius"/>
    </source>
</evidence>
<reference evidence="3 4" key="1">
    <citation type="submission" date="2015-07" db="EMBL/GenBank/DDBJ databases">
        <title>Comparative genomics of the Sigatoka disease complex on banana suggests a link between parallel evolutionary changes in Pseudocercospora fijiensis and Pseudocercospora eumusae and increased virulence on the banana host.</title>
        <authorList>
            <person name="Chang T.-C."/>
            <person name="Salvucci A."/>
            <person name="Crous P.W."/>
            <person name="Stergiopoulos I."/>
        </authorList>
    </citation>
    <scope>NUCLEOTIDE SEQUENCE [LARGE SCALE GENOMIC DNA]</scope>
    <source>
        <strain evidence="3 4">CBS 116634</strain>
    </source>
</reference>
<protein>
    <recommendedName>
        <fullName evidence="5">Wax synthase domain-containing protein</fullName>
    </recommendedName>
</protein>
<comment type="caution">
    <text evidence="3">The sequence shown here is derived from an EMBL/GenBank/DDBJ whole genome shotgun (WGS) entry which is preliminary data.</text>
</comment>
<evidence type="ECO:0008006" key="5">
    <source>
        <dbReference type="Google" id="ProtNLM"/>
    </source>
</evidence>
<accession>A0A139IRN2</accession>
<dbReference type="AlphaFoldDB" id="A0A139IRN2"/>